<keyword evidence="3" id="KW-1185">Reference proteome</keyword>
<keyword evidence="1" id="KW-0472">Membrane</keyword>
<keyword evidence="1" id="KW-0812">Transmembrane</keyword>
<dbReference type="NCBIfam" id="TIGR04127">
    <property type="entry name" value="flavo_near_exo"/>
    <property type="match status" value="1"/>
</dbReference>
<feature type="transmembrane region" description="Helical" evidence="1">
    <location>
        <begin position="91"/>
        <end position="110"/>
    </location>
</feature>
<reference evidence="2 3" key="1">
    <citation type="submission" date="2020-02" db="EMBL/GenBank/DDBJ databases">
        <authorList>
            <person name="Chen W.-M."/>
        </authorList>
    </citation>
    <scope>NUCLEOTIDE SEQUENCE [LARGE SCALE GENOMIC DNA]</scope>
    <source>
        <strain evidence="2 3">KDG-16</strain>
    </source>
</reference>
<dbReference type="InterPro" id="IPR026414">
    <property type="entry name" value="ExosoTase_F-assoc_memb"/>
</dbReference>
<dbReference type="RefSeq" id="WP_166076957.1">
    <property type="nucleotide sequence ID" value="NZ_JAAJBT010000003.1"/>
</dbReference>
<dbReference type="EMBL" id="JAAJBT010000003">
    <property type="protein sequence ID" value="NHM01870.1"/>
    <property type="molecule type" value="Genomic_DNA"/>
</dbReference>
<name>A0ABX0I8S0_9FLAO</name>
<comment type="caution">
    <text evidence="2">The sequence shown here is derived from an EMBL/GenBank/DDBJ whole genome shotgun (WGS) entry which is preliminary data.</text>
</comment>
<dbReference type="Proteomes" id="UP000800984">
    <property type="component" value="Unassembled WGS sequence"/>
</dbReference>
<evidence type="ECO:0000313" key="3">
    <source>
        <dbReference type="Proteomes" id="UP000800984"/>
    </source>
</evidence>
<organism evidence="2 3">
    <name type="scientific">Flavobacterium difficile</name>
    <dbReference type="NCBI Taxonomy" id="2709659"/>
    <lineage>
        <taxon>Bacteria</taxon>
        <taxon>Pseudomonadati</taxon>
        <taxon>Bacteroidota</taxon>
        <taxon>Flavobacteriia</taxon>
        <taxon>Flavobacteriales</taxon>
        <taxon>Flavobacteriaceae</taxon>
        <taxon>Flavobacterium</taxon>
    </lineage>
</organism>
<protein>
    <submittedName>
        <fullName evidence="2">Exosortase F system-associated protein</fullName>
    </submittedName>
</protein>
<feature type="transmembrane region" description="Helical" evidence="1">
    <location>
        <begin position="116"/>
        <end position="141"/>
    </location>
</feature>
<sequence>MQSVIKSKKRWLVISVLILALILIRAFESRLFYDPFIAFFQSEIQNKPLPDYEGFKLFFGLFFRYLINSMLTVAILYFLFGEVSIVKLTTFLLIVFFIILMGILFLILNFSSQPDYLFVFYIRRFLIQPLFLILFVPALFYQKSVNNK</sequence>
<accession>A0ABX0I8S0</accession>
<feature type="transmembrane region" description="Helical" evidence="1">
    <location>
        <begin position="57"/>
        <end position="79"/>
    </location>
</feature>
<evidence type="ECO:0000256" key="1">
    <source>
        <dbReference type="SAM" id="Phobius"/>
    </source>
</evidence>
<proteinExistence type="predicted"/>
<gene>
    <name evidence="2" type="ORF">G4D72_07085</name>
</gene>
<evidence type="ECO:0000313" key="2">
    <source>
        <dbReference type="EMBL" id="NHM01870.1"/>
    </source>
</evidence>
<keyword evidence="1" id="KW-1133">Transmembrane helix</keyword>